<sequence>MAPKIPHVPRQASVRLRLPRARSIRAKLARILVLSLAMVLILLGAAMDTQIRAYAAAVDTTRTVDLVADVQNVIQQAQKERGLTLGELGGSATLKAELPAQRTATDQALTQLRALLAADPPDATQVTAALGLLDQLPKQRATADAAQENQAAALTYFANAIAALNDLPLGLDQSQDPQINTDLEALYALGHFKEYNGRERALLTGVFSSGGYPAGEYLQLLQIKASQTAYLLQYQGYATTVQAGLLNAVRTGAAAKRVAAMETVAMAAGQRPGQNLTAADRLRAVPQNWYSQMTTYITGMWGVQKTLDAAIEARAAQLQSQALERVVTFAAFALLAAAAEILLALGALRSIIAPLGLLVREADALAGSRLPEAVAAVAEATEEEPRPALTPVAVDPHAGTEIHSVAAALGRVQESAIDLATEQAALRRNSSDSLVNLARRNQNLVRRQLGFISRLERDELEPTALANLFELDHLATRMRRNAESLLVLVGEGAPRRWAEPVPASDVVRAALAEVEDYRRVTLRRLDEARIAGGAVAELAHLLAELLENALTFSPPDSEVEILGRVSGKGYLIAVIDYGRGMTAEQMDRANRRLRGQERYDVAPTRFLGHYVVGRLAQRLGAQVQVGDSPTTGVTARILIPSELVSGVGIDAPLTGSGQGAPVSAAEAFPAVGSSKTLAADGLFADAPAPAPGPASAAPIPGQRPQPAHAAPRPAGAAPTPATATQTRNGLAKRAARGEAERAAARAQAPQPELPAWRSPEDVKARLTAFSGGYRRGATGTDTRGGAVPDGEAAAAQATASASASPLGMEK</sequence>
<dbReference type="AlphaFoldDB" id="A0A941ERQ8"/>
<comment type="catalytic activity">
    <reaction evidence="1">
        <text>ATP + protein L-histidine = ADP + protein N-phospho-L-histidine.</text>
        <dbReference type="EC" id="2.7.13.3"/>
    </reaction>
</comment>
<dbReference type="PANTHER" id="PTHR45436:SF5">
    <property type="entry name" value="SENSOR HISTIDINE KINASE TRCS"/>
    <property type="match status" value="1"/>
</dbReference>
<dbReference type="Pfam" id="PF02518">
    <property type="entry name" value="HATPase_c"/>
    <property type="match status" value="1"/>
</dbReference>
<keyword evidence="3" id="KW-0597">Phosphoprotein</keyword>
<dbReference type="InterPro" id="IPR013587">
    <property type="entry name" value="Nitrate/nitrite_sensing"/>
</dbReference>
<feature type="compositionally biased region" description="Low complexity" evidence="6">
    <location>
        <begin position="744"/>
        <end position="755"/>
    </location>
</feature>
<feature type="region of interest" description="Disordered" evidence="6">
    <location>
        <begin position="683"/>
        <end position="810"/>
    </location>
</feature>
<keyword evidence="5" id="KW-0418">Kinase</keyword>
<organism evidence="8 9">
    <name type="scientific">Actinospica durhamensis</name>
    <dbReference type="NCBI Taxonomy" id="1508375"/>
    <lineage>
        <taxon>Bacteria</taxon>
        <taxon>Bacillati</taxon>
        <taxon>Actinomycetota</taxon>
        <taxon>Actinomycetes</taxon>
        <taxon>Catenulisporales</taxon>
        <taxon>Actinospicaceae</taxon>
        <taxon>Actinospica</taxon>
    </lineage>
</organism>
<proteinExistence type="predicted"/>
<evidence type="ECO:0000256" key="1">
    <source>
        <dbReference type="ARBA" id="ARBA00000085"/>
    </source>
</evidence>
<dbReference type="GO" id="GO:0000160">
    <property type="term" value="P:phosphorelay signal transduction system"/>
    <property type="evidence" value="ECO:0007669"/>
    <property type="project" value="TreeGrafter"/>
</dbReference>
<dbReference type="SMART" id="SM00387">
    <property type="entry name" value="HATPase_c"/>
    <property type="match status" value="1"/>
</dbReference>
<protein>
    <recommendedName>
        <fullName evidence="2">histidine kinase</fullName>
        <ecNumber evidence="2">2.7.13.3</ecNumber>
    </recommendedName>
</protein>
<keyword evidence="4" id="KW-0808">Transferase</keyword>
<dbReference type="Gene3D" id="3.30.565.10">
    <property type="entry name" value="Histidine kinase-like ATPase, C-terminal domain"/>
    <property type="match status" value="1"/>
</dbReference>
<feature type="compositionally biased region" description="Low complexity" evidence="6">
    <location>
        <begin position="683"/>
        <end position="732"/>
    </location>
</feature>
<dbReference type="InterPro" id="IPR050428">
    <property type="entry name" value="TCS_sensor_his_kinase"/>
</dbReference>
<feature type="compositionally biased region" description="Low complexity" evidence="6">
    <location>
        <begin position="771"/>
        <end position="785"/>
    </location>
</feature>
<dbReference type="Pfam" id="PF08376">
    <property type="entry name" value="NIT"/>
    <property type="match status" value="1"/>
</dbReference>
<evidence type="ECO:0000313" key="8">
    <source>
        <dbReference type="EMBL" id="MBR7833889.1"/>
    </source>
</evidence>
<evidence type="ECO:0000313" key="9">
    <source>
        <dbReference type="Proteomes" id="UP000675781"/>
    </source>
</evidence>
<dbReference type="Proteomes" id="UP000675781">
    <property type="component" value="Unassembled WGS sequence"/>
</dbReference>
<comment type="caution">
    <text evidence="8">The sequence shown here is derived from an EMBL/GenBank/DDBJ whole genome shotgun (WGS) entry which is preliminary data.</text>
</comment>
<reference evidence="8" key="1">
    <citation type="submission" date="2021-04" db="EMBL/GenBank/DDBJ databases">
        <title>Genome based classification of Actinospica acidithermotolerans sp. nov., an actinobacterium isolated from an Indonesian hot spring.</title>
        <authorList>
            <person name="Kusuma A.B."/>
            <person name="Putra K.E."/>
            <person name="Nafisah S."/>
            <person name="Loh J."/>
            <person name="Nouioui I."/>
            <person name="Goodfellow M."/>
        </authorList>
    </citation>
    <scope>NUCLEOTIDE SEQUENCE</scope>
    <source>
        <strain evidence="8">CSCA 57</strain>
    </source>
</reference>
<dbReference type="InterPro" id="IPR036890">
    <property type="entry name" value="HATPase_C_sf"/>
</dbReference>
<evidence type="ECO:0000256" key="2">
    <source>
        <dbReference type="ARBA" id="ARBA00012438"/>
    </source>
</evidence>
<dbReference type="EC" id="2.7.13.3" evidence="2"/>
<evidence type="ECO:0000259" key="7">
    <source>
        <dbReference type="SMART" id="SM00387"/>
    </source>
</evidence>
<evidence type="ECO:0000256" key="3">
    <source>
        <dbReference type="ARBA" id="ARBA00022553"/>
    </source>
</evidence>
<evidence type="ECO:0000256" key="5">
    <source>
        <dbReference type="ARBA" id="ARBA00022777"/>
    </source>
</evidence>
<name>A0A941ERQ8_9ACTN</name>
<evidence type="ECO:0000256" key="6">
    <source>
        <dbReference type="SAM" id="MobiDB-lite"/>
    </source>
</evidence>
<feature type="domain" description="Histidine kinase/HSP90-like ATPase" evidence="7">
    <location>
        <begin position="533"/>
        <end position="643"/>
    </location>
</feature>
<dbReference type="GO" id="GO:0005886">
    <property type="term" value="C:plasma membrane"/>
    <property type="evidence" value="ECO:0007669"/>
    <property type="project" value="TreeGrafter"/>
</dbReference>
<dbReference type="SUPFAM" id="SSF55874">
    <property type="entry name" value="ATPase domain of HSP90 chaperone/DNA topoisomerase II/histidine kinase"/>
    <property type="match status" value="1"/>
</dbReference>
<accession>A0A941ERQ8</accession>
<dbReference type="EMBL" id="JAGSOG010000042">
    <property type="protein sequence ID" value="MBR7833889.1"/>
    <property type="molecule type" value="Genomic_DNA"/>
</dbReference>
<dbReference type="RefSeq" id="WP_212528409.1">
    <property type="nucleotide sequence ID" value="NZ_JAGSOG010000042.1"/>
</dbReference>
<gene>
    <name evidence="8" type="ORF">KDL01_11465</name>
</gene>
<dbReference type="PANTHER" id="PTHR45436">
    <property type="entry name" value="SENSOR HISTIDINE KINASE YKOH"/>
    <property type="match status" value="1"/>
</dbReference>
<evidence type="ECO:0000256" key="4">
    <source>
        <dbReference type="ARBA" id="ARBA00022679"/>
    </source>
</evidence>
<keyword evidence="9" id="KW-1185">Reference proteome</keyword>
<feature type="compositionally biased region" description="Low complexity" evidence="6">
    <location>
        <begin position="792"/>
        <end position="804"/>
    </location>
</feature>
<dbReference type="InterPro" id="IPR003594">
    <property type="entry name" value="HATPase_dom"/>
</dbReference>
<dbReference type="GO" id="GO:0004673">
    <property type="term" value="F:protein histidine kinase activity"/>
    <property type="evidence" value="ECO:0007669"/>
    <property type="project" value="UniProtKB-EC"/>
</dbReference>